<gene>
    <name evidence="10" type="ORF">G6034_04830</name>
</gene>
<comment type="caution">
    <text evidence="10">The sequence shown here is derived from an EMBL/GenBank/DDBJ whole genome shotgun (WGS) entry which is preliminary data.</text>
</comment>
<sequence>MGDFLMPSLGADMDHGKVVEWLVKPGDYVRRGDLVAVVDTDKTTMDVESFQEGVVADLLVAIGQTVPVGTPLARIAQTPAETGHPAPEPTPSPEASPTPEPAPPTKEAPTNEAPMAPPVRHLAHQLGVDTAGIRGSGKNGAVTRADVEHARAARRGGRTRSSPRARGLAAELGVELAGISGTGPGGAVTESDVRRSAGSRQPAPSTPAEVKAPRQEAATAKPAAAGERVASLRRAVGTLMTRSKRTIPHYYLGTTVDLRASLDWMQSVNARRPVADRLVPSALLLKAAALAARDVPDVNGFYSAGAFRPSAAVHLGVAVALRHGGLVAPAIHDADTLTVDELMKKLRDLVGRARAGRLQRAEMADPTITVTNLGDLGVESVYGVIYPPQVALVGFGRVMEQPWAQDGLLGVRPAVVATLSADHRVSDGLRGGRYLARIDELLQQPEEL</sequence>
<feature type="compositionally biased region" description="Low complexity" evidence="7">
    <location>
        <begin position="215"/>
        <end position="225"/>
    </location>
</feature>
<keyword evidence="4 6" id="KW-0450">Lipoyl</keyword>
<keyword evidence="5 6" id="KW-0012">Acyltransferase</keyword>
<dbReference type="InterPro" id="IPR050743">
    <property type="entry name" value="2-oxoacid_DH_E2_comp"/>
</dbReference>
<dbReference type="InterPro" id="IPR023213">
    <property type="entry name" value="CAT-like_dom_sf"/>
</dbReference>
<evidence type="ECO:0000259" key="8">
    <source>
        <dbReference type="PROSITE" id="PS50968"/>
    </source>
</evidence>
<proteinExistence type="inferred from homology"/>
<feature type="domain" description="Lipoyl-binding" evidence="8">
    <location>
        <begin position="1"/>
        <end position="76"/>
    </location>
</feature>
<dbReference type="Pfam" id="PF02817">
    <property type="entry name" value="E3_binding"/>
    <property type="match status" value="2"/>
</dbReference>
<feature type="region of interest" description="Disordered" evidence="7">
    <location>
        <begin position="130"/>
        <end position="226"/>
    </location>
</feature>
<dbReference type="SUPFAM" id="SSF52777">
    <property type="entry name" value="CoA-dependent acyltransferases"/>
    <property type="match status" value="1"/>
</dbReference>
<evidence type="ECO:0000256" key="1">
    <source>
        <dbReference type="ARBA" id="ARBA00001938"/>
    </source>
</evidence>
<evidence type="ECO:0000259" key="9">
    <source>
        <dbReference type="PROSITE" id="PS51826"/>
    </source>
</evidence>
<dbReference type="GO" id="GO:0016407">
    <property type="term" value="F:acetyltransferase activity"/>
    <property type="evidence" value="ECO:0007669"/>
    <property type="project" value="TreeGrafter"/>
</dbReference>
<dbReference type="CDD" id="cd06849">
    <property type="entry name" value="lipoyl_domain"/>
    <property type="match status" value="1"/>
</dbReference>
<dbReference type="GO" id="GO:0031405">
    <property type="term" value="F:lipoic acid binding"/>
    <property type="evidence" value="ECO:0007669"/>
    <property type="project" value="TreeGrafter"/>
</dbReference>
<accession>A0A7Y7IEZ1</accession>
<evidence type="ECO:0000256" key="7">
    <source>
        <dbReference type="SAM" id="MobiDB-lite"/>
    </source>
</evidence>
<dbReference type="Gene3D" id="3.30.559.10">
    <property type="entry name" value="Chloramphenicol acetyltransferase-like domain"/>
    <property type="match status" value="1"/>
</dbReference>
<evidence type="ECO:0000313" key="10">
    <source>
        <dbReference type="EMBL" id="NVM94244.1"/>
    </source>
</evidence>
<dbReference type="EMBL" id="JAAMFM010000004">
    <property type="protein sequence ID" value="NVM94244.1"/>
    <property type="molecule type" value="Genomic_DNA"/>
</dbReference>
<dbReference type="SUPFAM" id="SSF51230">
    <property type="entry name" value="Single hybrid motif"/>
    <property type="match status" value="1"/>
</dbReference>
<evidence type="ECO:0000256" key="2">
    <source>
        <dbReference type="ARBA" id="ARBA00007317"/>
    </source>
</evidence>
<dbReference type="PROSITE" id="PS50968">
    <property type="entry name" value="BIOTINYL_LIPOYL"/>
    <property type="match status" value="1"/>
</dbReference>
<comment type="similarity">
    <text evidence="2 6">Belongs to the 2-oxoacid dehydrogenase family.</text>
</comment>
<evidence type="ECO:0000256" key="6">
    <source>
        <dbReference type="RuleBase" id="RU003423"/>
    </source>
</evidence>
<evidence type="ECO:0000256" key="3">
    <source>
        <dbReference type="ARBA" id="ARBA00022679"/>
    </source>
</evidence>
<comment type="cofactor">
    <cofactor evidence="1 6">
        <name>(R)-lipoate</name>
        <dbReference type="ChEBI" id="CHEBI:83088"/>
    </cofactor>
</comment>
<keyword evidence="11" id="KW-1185">Reference proteome</keyword>
<reference evidence="10 11" key="1">
    <citation type="submission" date="2020-02" db="EMBL/GenBank/DDBJ databases">
        <title>Genome sequence of strain AETb3-4.</title>
        <authorList>
            <person name="Gao J."/>
            <person name="Zhang X."/>
        </authorList>
    </citation>
    <scope>NUCLEOTIDE SEQUENCE [LARGE SCALE GENOMIC DNA]</scope>
    <source>
        <strain evidence="10 11">AETb3-4</strain>
    </source>
</reference>
<dbReference type="InterPro" id="IPR011053">
    <property type="entry name" value="Single_hybrid_motif"/>
</dbReference>
<dbReference type="PANTHER" id="PTHR43178:SF5">
    <property type="entry name" value="LIPOAMIDE ACYLTRANSFERASE COMPONENT OF BRANCHED-CHAIN ALPHA-KETO ACID DEHYDROGENASE COMPLEX, MITOCHONDRIAL"/>
    <property type="match status" value="1"/>
</dbReference>
<feature type="compositionally biased region" description="Basic residues" evidence="7">
    <location>
        <begin position="152"/>
        <end position="163"/>
    </location>
</feature>
<feature type="domain" description="Peripheral subunit-binding (PSBD)" evidence="9">
    <location>
        <begin position="160"/>
        <end position="197"/>
    </location>
</feature>
<organism evidence="10 11">
    <name type="scientific">Arthrobacter wenxiniae</name>
    <dbReference type="NCBI Taxonomy" id="2713570"/>
    <lineage>
        <taxon>Bacteria</taxon>
        <taxon>Bacillati</taxon>
        <taxon>Actinomycetota</taxon>
        <taxon>Actinomycetes</taxon>
        <taxon>Micrococcales</taxon>
        <taxon>Micrococcaceae</taxon>
        <taxon>Arthrobacter</taxon>
    </lineage>
</organism>
<dbReference type="PROSITE" id="PS51826">
    <property type="entry name" value="PSBD"/>
    <property type="match status" value="2"/>
</dbReference>
<dbReference type="EC" id="2.3.1.-" evidence="6"/>
<feature type="compositionally biased region" description="Pro residues" evidence="7">
    <location>
        <begin position="86"/>
        <end position="106"/>
    </location>
</feature>
<dbReference type="GO" id="GO:0005737">
    <property type="term" value="C:cytoplasm"/>
    <property type="evidence" value="ECO:0007669"/>
    <property type="project" value="TreeGrafter"/>
</dbReference>
<feature type="region of interest" description="Disordered" evidence="7">
    <location>
        <begin position="79"/>
        <end position="115"/>
    </location>
</feature>
<dbReference type="Pfam" id="PF00198">
    <property type="entry name" value="2-oxoacid_dh"/>
    <property type="match status" value="1"/>
</dbReference>
<dbReference type="PANTHER" id="PTHR43178">
    <property type="entry name" value="DIHYDROLIPOAMIDE ACETYLTRANSFERASE COMPONENT OF PYRUVATE DEHYDROGENASE COMPLEX"/>
    <property type="match status" value="1"/>
</dbReference>
<dbReference type="SUPFAM" id="SSF47005">
    <property type="entry name" value="Peripheral subunit-binding domain of 2-oxo acid dehydrogenase complex"/>
    <property type="match status" value="2"/>
</dbReference>
<dbReference type="Pfam" id="PF00364">
    <property type="entry name" value="Biotin_lipoyl"/>
    <property type="match status" value="1"/>
</dbReference>
<dbReference type="Gene3D" id="2.40.50.100">
    <property type="match status" value="1"/>
</dbReference>
<dbReference type="AlphaFoldDB" id="A0A7Y7IEZ1"/>
<feature type="domain" description="Peripheral subunit-binding (PSBD)" evidence="9">
    <location>
        <begin position="114"/>
        <end position="151"/>
    </location>
</feature>
<evidence type="ECO:0000313" key="11">
    <source>
        <dbReference type="Proteomes" id="UP000543556"/>
    </source>
</evidence>
<evidence type="ECO:0000256" key="4">
    <source>
        <dbReference type="ARBA" id="ARBA00022823"/>
    </source>
</evidence>
<dbReference type="InterPro" id="IPR036625">
    <property type="entry name" value="E3-bd_dom_sf"/>
</dbReference>
<keyword evidence="3 6" id="KW-0808">Transferase</keyword>
<dbReference type="InterPro" id="IPR004167">
    <property type="entry name" value="PSBD"/>
</dbReference>
<dbReference type="Proteomes" id="UP000543556">
    <property type="component" value="Unassembled WGS sequence"/>
</dbReference>
<dbReference type="InterPro" id="IPR000089">
    <property type="entry name" value="Biotin_lipoyl"/>
</dbReference>
<protein>
    <recommendedName>
        <fullName evidence="6">Dihydrolipoamide acetyltransferase component of pyruvate dehydrogenase complex</fullName>
        <ecNumber evidence="6">2.3.1.-</ecNumber>
    </recommendedName>
</protein>
<name>A0A7Y7IEZ1_9MICC</name>
<dbReference type="Gene3D" id="4.10.320.10">
    <property type="entry name" value="E3-binding domain"/>
    <property type="match status" value="2"/>
</dbReference>
<evidence type="ECO:0000256" key="5">
    <source>
        <dbReference type="ARBA" id="ARBA00023315"/>
    </source>
</evidence>
<dbReference type="InterPro" id="IPR001078">
    <property type="entry name" value="2-oxoacid_DH_actylTfrase"/>
</dbReference>